<reference evidence="7 8" key="1">
    <citation type="submission" date="2019-10" db="EMBL/GenBank/DDBJ databases">
        <title>Dictyobacter vulcani sp. nov., within the class Ktedonobacteria, isolated from soil of volcanic Mt. Zao.</title>
        <authorList>
            <person name="Zheng Y."/>
            <person name="Wang C.M."/>
            <person name="Sakai Y."/>
            <person name="Abe K."/>
            <person name="Yokota A."/>
            <person name="Yabe S."/>
        </authorList>
    </citation>
    <scope>NUCLEOTIDE SEQUENCE [LARGE SCALE GENOMIC DNA]</scope>
    <source>
        <strain evidence="7 8">W12</strain>
    </source>
</reference>
<dbReference type="Pfam" id="PF13188">
    <property type="entry name" value="PAS_8"/>
    <property type="match status" value="1"/>
</dbReference>
<dbReference type="EMBL" id="BKZW01000001">
    <property type="protein sequence ID" value="GER87692.1"/>
    <property type="molecule type" value="Genomic_DNA"/>
</dbReference>
<dbReference type="Gene3D" id="3.30.450.20">
    <property type="entry name" value="PAS domain"/>
    <property type="match status" value="1"/>
</dbReference>
<dbReference type="PRINTS" id="PR00344">
    <property type="entry name" value="BCTRLSENSOR"/>
</dbReference>
<dbReference type="SUPFAM" id="SSF55781">
    <property type="entry name" value="GAF domain-like"/>
    <property type="match status" value="1"/>
</dbReference>
<evidence type="ECO:0000313" key="7">
    <source>
        <dbReference type="EMBL" id="GER87692.1"/>
    </source>
</evidence>
<dbReference type="Gene3D" id="3.30.565.10">
    <property type="entry name" value="Histidine kinase-like ATPase, C-terminal domain"/>
    <property type="match status" value="1"/>
</dbReference>
<dbReference type="InterPro" id="IPR036097">
    <property type="entry name" value="HisK_dim/P_sf"/>
</dbReference>
<evidence type="ECO:0000256" key="3">
    <source>
        <dbReference type="ARBA" id="ARBA00022553"/>
    </source>
</evidence>
<evidence type="ECO:0000313" key="8">
    <source>
        <dbReference type="Proteomes" id="UP000326912"/>
    </source>
</evidence>
<dbReference type="CDD" id="cd00075">
    <property type="entry name" value="HATPase"/>
    <property type="match status" value="1"/>
</dbReference>
<dbReference type="InterPro" id="IPR036890">
    <property type="entry name" value="HATPase_C_sf"/>
</dbReference>
<evidence type="ECO:0000259" key="6">
    <source>
        <dbReference type="PROSITE" id="PS50109"/>
    </source>
</evidence>
<dbReference type="SMART" id="SM00388">
    <property type="entry name" value="HisKA"/>
    <property type="match status" value="1"/>
</dbReference>
<dbReference type="AlphaFoldDB" id="A0A5J4KKW0"/>
<dbReference type="RefSeq" id="WP_151755664.1">
    <property type="nucleotide sequence ID" value="NZ_BKZW01000001.1"/>
</dbReference>
<comment type="catalytic activity">
    <reaction evidence="1">
        <text>ATP + protein L-histidine = ADP + protein N-phospho-L-histidine.</text>
        <dbReference type="EC" id="2.7.13.3"/>
    </reaction>
</comment>
<keyword evidence="4" id="KW-0808">Transferase</keyword>
<dbReference type="PANTHER" id="PTHR43547:SF2">
    <property type="entry name" value="HYBRID SIGNAL TRANSDUCTION HISTIDINE KINASE C"/>
    <property type="match status" value="1"/>
</dbReference>
<dbReference type="SUPFAM" id="SSF55785">
    <property type="entry name" value="PYP-like sensor domain (PAS domain)"/>
    <property type="match status" value="1"/>
</dbReference>
<dbReference type="SMART" id="SM00387">
    <property type="entry name" value="HATPase_c"/>
    <property type="match status" value="1"/>
</dbReference>
<dbReference type="SUPFAM" id="SSF55874">
    <property type="entry name" value="ATPase domain of HSP90 chaperone/DNA topoisomerase II/histidine kinase"/>
    <property type="match status" value="1"/>
</dbReference>
<comment type="caution">
    <text evidence="7">The sequence shown here is derived from an EMBL/GenBank/DDBJ whole genome shotgun (WGS) entry which is preliminary data.</text>
</comment>
<dbReference type="SUPFAM" id="SSF47384">
    <property type="entry name" value="Homodimeric domain of signal transducing histidine kinase"/>
    <property type="match status" value="1"/>
</dbReference>
<evidence type="ECO:0000256" key="2">
    <source>
        <dbReference type="ARBA" id="ARBA00012438"/>
    </source>
</evidence>
<dbReference type="GO" id="GO:0000155">
    <property type="term" value="F:phosphorelay sensor kinase activity"/>
    <property type="evidence" value="ECO:0007669"/>
    <property type="project" value="InterPro"/>
</dbReference>
<dbReference type="InterPro" id="IPR003661">
    <property type="entry name" value="HisK_dim/P_dom"/>
</dbReference>
<dbReference type="Proteomes" id="UP000326912">
    <property type="component" value="Unassembled WGS sequence"/>
</dbReference>
<dbReference type="Pfam" id="PF00512">
    <property type="entry name" value="HisKA"/>
    <property type="match status" value="1"/>
</dbReference>
<dbReference type="Pfam" id="PF02518">
    <property type="entry name" value="HATPase_c"/>
    <property type="match status" value="1"/>
</dbReference>
<protein>
    <recommendedName>
        <fullName evidence="2">histidine kinase</fullName>
        <ecNumber evidence="2">2.7.13.3</ecNumber>
    </recommendedName>
</protein>
<dbReference type="CDD" id="cd00130">
    <property type="entry name" value="PAS"/>
    <property type="match status" value="1"/>
</dbReference>
<gene>
    <name evidence="7" type="ORF">KDW_18540</name>
</gene>
<dbReference type="InterPro" id="IPR000014">
    <property type="entry name" value="PAS"/>
</dbReference>
<dbReference type="CDD" id="cd00082">
    <property type="entry name" value="HisKA"/>
    <property type="match status" value="1"/>
</dbReference>
<proteinExistence type="predicted"/>
<keyword evidence="5" id="KW-0902">Two-component regulatory system</keyword>
<dbReference type="Gene3D" id="3.30.450.40">
    <property type="match status" value="1"/>
</dbReference>
<dbReference type="InterPro" id="IPR035965">
    <property type="entry name" value="PAS-like_dom_sf"/>
</dbReference>
<accession>A0A5J4KKW0</accession>
<dbReference type="InterPro" id="IPR004358">
    <property type="entry name" value="Sig_transdc_His_kin-like_C"/>
</dbReference>
<sequence>MNILRTQMNTFFTSLPDGVIICDQAERIQQINPAALALFEIPADESYRGMPYQDFLHLYQARSPNKERVIEALDQEVGNAHQHHPPFKECLLFTLPSERDVCVNVSSADLPDEQDQAIGTVYLFHDLTDIYETASISAKANTAIFTLIKAIASIHDCIYRPSSEDNLLLPASINIVGQQMTDLISQLLKTQAVLLMSFGPPDRHIHYVAVSGLSDEQARERKEQSGRYTLTDFLDQDDIELLKANHSVYLEREKQRSPFPLFNPKAKYITWIPLFTQSQLVGILIIAKEQAYTQAEIDLINAVATLTTMIIECVKLIVGFKEGNTEEVVLQETNQIINEFLNLASHELRTPLTVTMGNIQLALRRLEKLRGQLAEHPGLLSKEIERVQNPLEYATESTRLHERMISNIVDDSRIQANELELHIKSCDLIHLVQSVTHKYQQRHPKQSIEIVIDPPATHIELMADVKRIKQVIHTYLKNAIQHSPQHHPVTIRIQPEQQQVTVFVHDDGPGVPLEDQQHIWNRFYRTKGTGLQNELDLSQGLSLYLCQALVHLHHGMVGVESNPGEGETFWFSLPLPPTEAGSETDSEAS</sequence>
<feature type="domain" description="Histidine kinase" evidence="6">
    <location>
        <begin position="343"/>
        <end position="577"/>
    </location>
</feature>
<evidence type="ECO:0000256" key="1">
    <source>
        <dbReference type="ARBA" id="ARBA00000085"/>
    </source>
</evidence>
<name>A0A5J4KKW0_9CHLR</name>
<dbReference type="SMART" id="SM00091">
    <property type="entry name" value="PAS"/>
    <property type="match status" value="1"/>
</dbReference>
<dbReference type="InterPro" id="IPR005467">
    <property type="entry name" value="His_kinase_dom"/>
</dbReference>
<keyword evidence="8" id="KW-1185">Reference proteome</keyword>
<dbReference type="InterPro" id="IPR029016">
    <property type="entry name" value="GAF-like_dom_sf"/>
</dbReference>
<dbReference type="Gene3D" id="1.10.287.130">
    <property type="match status" value="1"/>
</dbReference>
<evidence type="ECO:0000256" key="4">
    <source>
        <dbReference type="ARBA" id="ARBA00022777"/>
    </source>
</evidence>
<dbReference type="EC" id="2.7.13.3" evidence="2"/>
<dbReference type="PANTHER" id="PTHR43547">
    <property type="entry name" value="TWO-COMPONENT HISTIDINE KINASE"/>
    <property type="match status" value="1"/>
</dbReference>
<organism evidence="7 8">
    <name type="scientific">Dictyobacter vulcani</name>
    <dbReference type="NCBI Taxonomy" id="2607529"/>
    <lineage>
        <taxon>Bacteria</taxon>
        <taxon>Bacillati</taxon>
        <taxon>Chloroflexota</taxon>
        <taxon>Ktedonobacteria</taxon>
        <taxon>Ktedonobacterales</taxon>
        <taxon>Dictyobacteraceae</taxon>
        <taxon>Dictyobacter</taxon>
    </lineage>
</organism>
<evidence type="ECO:0000256" key="5">
    <source>
        <dbReference type="ARBA" id="ARBA00023012"/>
    </source>
</evidence>
<dbReference type="PROSITE" id="PS50109">
    <property type="entry name" value="HIS_KIN"/>
    <property type="match status" value="1"/>
</dbReference>
<keyword evidence="4" id="KW-0418">Kinase</keyword>
<dbReference type="InterPro" id="IPR003594">
    <property type="entry name" value="HATPase_dom"/>
</dbReference>
<keyword evidence="3" id="KW-0597">Phosphoprotein</keyword>